<evidence type="ECO:0000256" key="6">
    <source>
        <dbReference type="ARBA" id="ARBA00023136"/>
    </source>
</evidence>
<comment type="subcellular location">
    <subcellularLocation>
        <location evidence="1">Cell outer membrane</location>
    </subcellularLocation>
</comment>
<dbReference type="Pfam" id="PF02321">
    <property type="entry name" value="OEP"/>
    <property type="match status" value="2"/>
</dbReference>
<feature type="signal peptide" evidence="8">
    <location>
        <begin position="1"/>
        <end position="26"/>
    </location>
</feature>
<keyword evidence="6" id="KW-0472">Membrane</keyword>
<evidence type="ECO:0000313" key="9">
    <source>
        <dbReference type="EMBL" id="TDW97412.1"/>
    </source>
</evidence>
<dbReference type="Gene3D" id="1.20.1600.10">
    <property type="entry name" value="Outer membrane efflux proteins (OEP)"/>
    <property type="match status" value="1"/>
</dbReference>
<dbReference type="EMBL" id="SODV01000002">
    <property type="protein sequence ID" value="TDW97412.1"/>
    <property type="molecule type" value="Genomic_DNA"/>
</dbReference>
<reference evidence="9 10" key="1">
    <citation type="submission" date="2019-03" db="EMBL/GenBank/DDBJ databases">
        <title>Genomic Encyclopedia of Type Strains, Phase IV (KMG-IV): sequencing the most valuable type-strain genomes for metagenomic binning, comparative biology and taxonomic classification.</title>
        <authorList>
            <person name="Goeker M."/>
        </authorList>
    </citation>
    <scope>NUCLEOTIDE SEQUENCE [LARGE SCALE GENOMIC DNA]</scope>
    <source>
        <strain evidence="9 10">DSM 100059</strain>
    </source>
</reference>
<feature type="chain" id="PRO_5020754214" evidence="8">
    <location>
        <begin position="27"/>
        <end position="486"/>
    </location>
</feature>
<sequence>MHQSMNFVKGALAAMAVCGIIATGHAQDTTMRVPDEQLNLRQCVDIAIKNNLTLRTSQLTLETDRALYQQAIGNMLPNVGLTVNHQEYTGKSINPYTYSYVSQSQLTASYSLSAYVTLWAGSSLQHFLKQNREAYQAGGFDVQQAKDNLTITIILDYLSVLSAQEQLKAAMVQDSATREQVRVYAARNQQGSINPGDYFTLKGQLSQNDVTVATAVNTLETAKVALSKDMNVQYSSSISLVPVGDTAASSPYGASIEDMYAYSIVHLPLIESVDLKEQSARNGLKGAKGTLLPVLYLTGGMNTNYSNLAQGETYVNTTQENTQQYVTVGGSTYDVYVSQKNYQPNTLRYGYQLSNNINYSLGLQLSVPILNGFSARTRVRNARITEESTRFNQSTARLQLRQAIATDYINMTSAYKSYMALQQAVSDYGAAYSAALARLDAGVITSYEFVGAKNSLDGATLNLIGAKYNYILQSKILDYYMGRLTL</sequence>
<accession>A0A4V3GKY3</accession>
<dbReference type="Proteomes" id="UP000294498">
    <property type="component" value="Unassembled WGS sequence"/>
</dbReference>
<keyword evidence="8" id="KW-0732">Signal</keyword>
<comment type="similarity">
    <text evidence="2">Belongs to the outer membrane factor (OMF) (TC 1.B.17) family.</text>
</comment>
<evidence type="ECO:0000256" key="7">
    <source>
        <dbReference type="ARBA" id="ARBA00023237"/>
    </source>
</evidence>
<keyword evidence="10" id="KW-1185">Reference proteome</keyword>
<dbReference type="GO" id="GO:1990281">
    <property type="term" value="C:efflux pump complex"/>
    <property type="evidence" value="ECO:0007669"/>
    <property type="project" value="TreeGrafter"/>
</dbReference>
<dbReference type="AlphaFoldDB" id="A0A4V3GKY3"/>
<evidence type="ECO:0000256" key="5">
    <source>
        <dbReference type="ARBA" id="ARBA00022692"/>
    </source>
</evidence>
<dbReference type="PANTHER" id="PTHR30026:SF20">
    <property type="entry name" value="OUTER MEMBRANE PROTEIN TOLC"/>
    <property type="match status" value="1"/>
</dbReference>
<dbReference type="SUPFAM" id="SSF56954">
    <property type="entry name" value="Outer membrane efflux proteins (OEP)"/>
    <property type="match status" value="1"/>
</dbReference>
<dbReference type="InterPro" id="IPR003423">
    <property type="entry name" value="OMP_efflux"/>
</dbReference>
<organism evidence="9 10">
    <name type="scientific">Dinghuibacter silviterrae</name>
    <dbReference type="NCBI Taxonomy" id="1539049"/>
    <lineage>
        <taxon>Bacteria</taxon>
        <taxon>Pseudomonadati</taxon>
        <taxon>Bacteroidota</taxon>
        <taxon>Chitinophagia</taxon>
        <taxon>Chitinophagales</taxon>
        <taxon>Chitinophagaceae</taxon>
        <taxon>Dinghuibacter</taxon>
    </lineage>
</organism>
<evidence type="ECO:0000256" key="3">
    <source>
        <dbReference type="ARBA" id="ARBA00022448"/>
    </source>
</evidence>
<keyword evidence="7" id="KW-0998">Cell outer membrane</keyword>
<evidence type="ECO:0000256" key="2">
    <source>
        <dbReference type="ARBA" id="ARBA00007613"/>
    </source>
</evidence>
<keyword evidence="5" id="KW-0812">Transmembrane</keyword>
<evidence type="ECO:0000313" key="10">
    <source>
        <dbReference type="Proteomes" id="UP000294498"/>
    </source>
</evidence>
<gene>
    <name evidence="9" type="ORF">EDB95_5261</name>
</gene>
<keyword evidence="4" id="KW-1134">Transmembrane beta strand</keyword>
<protein>
    <submittedName>
        <fullName evidence="9">Outer membrane protein</fullName>
    </submittedName>
</protein>
<dbReference type="GO" id="GO:0015562">
    <property type="term" value="F:efflux transmembrane transporter activity"/>
    <property type="evidence" value="ECO:0007669"/>
    <property type="project" value="InterPro"/>
</dbReference>
<evidence type="ECO:0000256" key="8">
    <source>
        <dbReference type="SAM" id="SignalP"/>
    </source>
</evidence>
<name>A0A4V3GKY3_9BACT</name>
<dbReference type="RefSeq" id="WP_162852799.1">
    <property type="nucleotide sequence ID" value="NZ_SODV01000002.1"/>
</dbReference>
<dbReference type="PANTHER" id="PTHR30026">
    <property type="entry name" value="OUTER MEMBRANE PROTEIN TOLC"/>
    <property type="match status" value="1"/>
</dbReference>
<dbReference type="InterPro" id="IPR051906">
    <property type="entry name" value="TolC-like"/>
</dbReference>
<evidence type="ECO:0000256" key="4">
    <source>
        <dbReference type="ARBA" id="ARBA00022452"/>
    </source>
</evidence>
<proteinExistence type="inferred from homology"/>
<keyword evidence="3" id="KW-0813">Transport</keyword>
<comment type="caution">
    <text evidence="9">The sequence shown here is derived from an EMBL/GenBank/DDBJ whole genome shotgun (WGS) entry which is preliminary data.</text>
</comment>
<dbReference type="GO" id="GO:0009279">
    <property type="term" value="C:cell outer membrane"/>
    <property type="evidence" value="ECO:0007669"/>
    <property type="project" value="UniProtKB-SubCell"/>
</dbReference>
<evidence type="ECO:0000256" key="1">
    <source>
        <dbReference type="ARBA" id="ARBA00004442"/>
    </source>
</evidence>
<dbReference type="GO" id="GO:0015288">
    <property type="term" value="F:porin activity"/>
    <property type="evidence" value="ECO:0007669"/>
    <property type="project" value="TreeGrafter"/>
</dbReference>